<feature type="domain" description="F-box" evidence="1">
    <location>
        <begin position="37"/>
        <end position="95"/>
    </location>
</feature>
<dbReference type="InParanoid" id="A0A409W2B3"/>
<dbReference type="Gene3D" id="1.20.1280.50">
    <property type="match status" value="1"/>
</dbReference>
<dbReference type="SUPFAM" id="SSF81383">
    <property type="entry name" value="F-box domain"/>
    <property type="match status" value="1"/>
</dbReference>
<name>A0A409W2B3_9AGAR</name>
<dbReference type="Pfam" id="PF00646">
    <property type="entry name" value="F-box"/>
    <property type="match status" value="1"/>
</dbReference>
<dbReference type="Proteomes" id="UP000284842">
    <property type="component" value="Unassembled WGS sequence"/>
</dbReference>
<dbReference type="CDD" id="cd09917">
    <property type="entry name" value="F-box_SF"/>
    <property type="match status" value="1"/>
</dbReference>
<reference evidence="2 3" key="1">
    <citation type="journal article" date="2018" name="Evol. Lett.">
        <title>Horizontal gene cluster transfer increased hallucinogenic mushroom diversity.</title>
        <authorList>
            <person name="Reynolds H.T."/>
            <person name="Vijayakumar V."/>
            <person name="Gluck-Thaler E."/>
            <person name="Korotkin H.B."/>
            <person name="Matheny P.B."/>
            <person name="Slot J.C."/>
        </authorList>
    </citation>
    <scope>NUCLEOTIDE SEQUENCE [LARGE SCALE GENOMIC DNA]</scope>
    <source>
        <strain evidence="2 3">2629</strain>
    </source>
</reference>
<protein>
    <recommendedName>
        <fullName evidence="1">F-box domain-containing protein</fullName>
    </recommendedName>
</protein>
<proteinExistence type="predicted"/>
<keyword evidence="3" id="KW-1185">Reference proteome</keyword>
<evidence type="ECO:0000313" key="2">
    <source>
        <dbReference type="EMBL" id="PPQ72623.1"/>
    </source>
</evidence>
<comment type="caution">
    <text evidence="2">The sequence shown here is derived from an EMBL/GenBank/DDBJ whole genome shotgun (WGS) entry which is preliminary data.</text>
</comment>
<dbReference type="InterPro" id="IPR036047">
    <property type="entry name" value="F-box-like_dom_sf"/>
</dbReference>
<evidence type="ECO:0000313" key="3">
    <source>
        <dbReference type="Proteomes" id="UP000284842"/>
    </source>
</evidence>
<dbReference type="EMBL" id="NHTK01005860">
    <property type="protein sequence ID" value="PPQ72623.1"/>
    <property type="molecule type" value="Genomic_DNA"/>
</dbReference>
<evidence type="ECO:0000259" key="1">
    <source>
        <dbReference type="PROSITE" id="PS50181"/>
    </source>
</evidence>
<dbReference type="AlphaFoldDB" id="A0A409W2B3"/>
<dbReference type="InterPro" id="IPR001810">
    <property type="entry name" value="F-box_dom"/>
</dbReference>
<sequence length="508" mass="57508">MPPRNFCRLHHRGWRPGWGSRIQDLSSPRNNGNTVKKFNIYGLPDELILEVFKFVTLSPPLDERTSTVQSVLRLSGVSKRFRRIIQSCSTIWANNIDFDTAHRACVEYFLEMNRANRPIHAVLLDRRTCDLHRYKESPAFWHWGVFLNRPEFPRCREIELSVTTCAWQDTHKDLLLRGIEDVCVLTIGFVKHGDTSGCSNEKPAPNASLFAEGNTYESWQSLSIDRRSFALCQAAFPGLKSLSITLQPEASRQKNAIMSSAQWLHFLHSLPLLETLHLEHAVRSNSQIQPCTRSISPVTLSHLLSLKLVGCQSDLGGLLAELHVGSSCAVEISTTVRRRDITTTGEGDSIRGLISFLQHHFLETPFGPSLQLYIGKCGIYRVPAGLYIQNFIKLDNVYQAHRPPRPKFQGGDEGIPRFSLTINFKFESSTRLTFIPLAPTKVLFTSAYTGTSSHLCLTPPSDALTTSFCPSSMMSFRKVQLRRHYLRHSRRSRALICLNWINAGHTSY</sequence>
<gene>
    <name evidence="2" type="ORF">CVT24_005114</name>
</gene>
<dbReference type="PROSITE" id="PS50181">
    <property type="entry name" value="FBOX"/>
    <property type="match status" value="1"/>
</dbReference>
<accession>A0A409W2B3</accession>
<organism evidence="2 3">
    <name type="scientific">Panaeolus cyanescens</name>
    <dbReference type="NCBI Taxonomy" id="181874"/>
    <lineage>
        <taxon>Eukaryota</taxon>
        <taxon>Fungi</taxon>
        <taxon>Dikarya</taxon>
        <taxon>Basidiomycota</taxon>
        <taxon>Agaricomycotina</taxon>
        <taxon>Agaricomycetes</taxon>
        <taxon>Agaricomycetidae</taxon>
        <taxon>Agaricales</taxon>
        <taxon>Agaricineae</taxon>
        <taxon>Galeropsidaceae</taxon>
        <taxon>Panaeolus</taxon>
    </lineage>
</organism>